<protein>
    <recommendedName>
        <fullName evidence="4">LPXTG-motif cell wall anchor domain-containing protein</fullName>
    </recommendedName>
</protein>
<organism evidence="2 3">
    <name type="scientific">Arthrobacter flavus</name>
    <dbReference type="NCBI Taxonomy" id="95172"/>
    <lineage>
        <taxon>Bacteria</taxon>
        <taxon>Bacillati</taxon>
        <taxon>Actinomycetota</taxon>
        <taxon>Actinomycetes</taxon>
        <taxon>Micrococcales</taxon>
        <taxon>Micrococcaceae</taxon>
        <taxon>Arthrobacter</taxon>
    </lineage>
</organism>
<feature type="transmembrane region" description="Helical" evidence="1">
    <location>
        <begin position="5"/>
        <end position="23"/>
    </location>
</feature>
<sequence length="78" mass="8325">MQKQVWFFIGGLVAFFLSTLFIPQGISDFARAAALNEAVPSDAGLNLGIGTLLIAIAIACLATGYVVRRKNHSSLDQD</sequence>
<dbReference type="RefSeq" id="WP_343877855.1">
    <property type="nucleotide sequence ID" value="NZ_BAAAIJ010000007.1"/>
</dbReference>
<proteinExistence type="predicted"/>
<dbReference type="Proteomes" id="UP001597307">
    <property type="component" value="Unassembled WGS sequence"/>
</dbReference>
<keyword evidence="3" id="KW-1185">Reference proteome</keyword>
<evidence type="ECO:0000256" key="1">
    <source>
        <dbReference type="SAM" id="Phobius"/>
    </source>
</evidence>
<keyword evidence="1" id="KW-0812">Transmembrane</keyword>
<comment type="caution">
    <text evidence="2">The sequence shown here is derived from an EMBL/GenBank/DDBJ whole genome shotgun (WGS) entry which is preliminary data.</text>
</comment>
<gene>
    <name evidence="2" type="ORF">ACFSFX_03195</name>
</gene>
<feature type="transmembrane region" description="Helical" evidence="1">
    <location>
        <begin position="43"/>
        <end position="67"/>
    </location>
</feature>
<name>A0ABW4Q2N4_9MICC</name>
<dbReference type="EMBL" id="JBHUGA010000006">
    <property type="protein sequence ID" value="MFD1845600.1"/>
    <property type="molecule type" value="Genomic_DNA"/>
</dbReference>
<evidence type="ECO:0000313" key="2">
    <source>
        <dbReference type="EMBL" id="MFD1845600.1"/>
    </source>
</evidence>
<evidence type="ECO:0008006" key="4">
    <source>
        <dbReference type="Google" id="ProtNLM"/>
    </source>
</evidence>
<reference evidence="3" key="1">
    <citation type="journal article" date="2019" name="Int. J. Syst. Evol. Microbiol.">
        <title>The Global Catalogue of Microorganisms (GCM) 10K type strain sequencing project: providing services to taxonomists for standard genome sequencing and annotation.</title>
        <authorList>
            <consortium name="The Broad Institute Genomics Platform"/>
            <consortium name="The Broad Institute Genome Sequencing Center for Infectious Disease"/>
            <person name="Wu L."/>
            <person name="Ma J."/>
        </authorList>
    </citation>
    <scope>NUCLEOTIDE SEQUENCE [LARGE SCALE GENOMIC DNA]</scope>
    <source>
        <strain evidence="3">JCM 11496</strain>
    </source>
</reference>
<keyword evidence="1" id="KW-0472">Membrane</keyword>
<accession>A0ABW4Q2N4</accession>
<evidence type="ECO:0000313" key="3">
    <source>
        <dbReference type="Proteomes" id="UP001597307"/>
    </source>
</evidence>
<keyword evidence="1" id="KW-1133">Transmembrane helix</keyword>